<dbReference type="AlphaFoldDB" id="A0A5C8KQ36"/>
<dbReference type="EMBL" id="VRTS01000005">
    <property type="protein sequence ID" value="TXK62377.1"/>
    <property type="molecule type" value="Genomic_DNA"/>
</dbReference>
<organism evidence="1 2">
    <name type="scientific">Alkalisalibacterium limincola</name>
    <dbReference type="NCBI Taxonomy" id="2699169"/>
    <lineage>
        <taxon>Bacteria</taxon>
        <taxon>Pseudomonadati</taxon>
        <taxon>Pseudomonadota</taxon>
        <taxon>Gammaproteobacteria</taxon>
        <taxon>Lysobacterales</taxon>
        <taxon>Lysobacteraceae</taxon>
        <taxon>Alkalisalibacterium</taxon>
    </lineage>
</organism>
<dbReference type="Proteomes" id="UP000321248">
    <property type="component" value="Unassembled WGS sequence"/>
</dbReference>
<reference evidence="1 2" key="1">
    <citation type="submission" date="2019-08" db="EMBL/GenBank/DDBJ databases">
        <authorList>
            <person name="Karlyshev A.V."/>
        </authorList>
    </citation>
    <scope>NUCLEOTIDE SEQUENCE [LARGE SCALE GENOMIC DNA]</scope>
    <source>
        <strain evidence="1 2">Alg18-2.2</strain>
    </source>
</reference>
<name>A0A5C8KQ36_9GAMM</name>
<dbReference type="RefSeq" id="WP_147891795.1">
    <property type="nucleotide sequence ID" value="NZ_VRTS01000005.1"/>
</dbReference>
<comment type="caution">
    <text evidence="1">The sequence shown here is derived from an EMBL/GenBank/DDBJ whole genome shotgun (WGS) entry which is preliminary data.</text>
</comment>
<dbReference type="OrthoDB" id="8907064at2"/>
<accession>A0A5C8KQ36</accession>
<proteinExistence type="predicted"/>
<evidence type="ECO:0000313" key="2">
    <source>
        <dbReference type="Proteomes" id="UP000321248"/>
    </source>
</evidence>
<evidence type="ECO:0000313" key="1">
    <source>
        <dbReference type="EMBL" id="TXK62377.1"/>
    </source>
</evidence>
<keyword evidence="2" id="KW-1185">Reference proteome</keyword>
<gene>
    <name evidence="1" type="ORF">FU658_09140</name>
</gene>
<protein>
    <submittedName>
        <fullName evidence="1">Uncharacterized protein</fullName>
    </submittedName>
</protein>
<sequence>MERPETELLHAFVSRHIDAARDAGAVADATLATWISIDRALQPILGKGGVAGLYRRSLHLATDQHPWLSPETTQASARDADPDALHAVLARRPTAEAQAGAASFLRHFDALLSSLVGPALTARLLGPVWAGNPGALNEQDTRQ</sequence>